<proteinExistence type="predicted"/>
<evidence type="ECO:0000313" key="3">
    <source>
        <dbReference type="Proteomes" id="UP001054945"/>
    </source>
</evidence>
<accession>A0AAV4WBE4</accession>
<dbReference type="AlphaFoldDB" id="A0AAV4WBE4"/>
<comment type="caution">
    <text evidence="2">The sequence shown here is derived from an EMBL/GenBank/DDBJ whole genome shotgun (WGS) entry which is preliminary data.</text>
</comment>
<reference evidence="2 3" key="1">
    <citation type="submission" date="2021-06" db="EMBL/GenBank/DDBJ databases">
        <title>Caerostris extrusa draft genome.</title>
        <authorList>
            <person name="Kono N."/>
            <person name="Arakawa K."/>
        </authorList>
    </citation>
    <scope>NUCLEOTIDE SEQUENCE [LARGE SCALE GENOMIC DNA]</scope>
</reference>
<feature type="region of interest" description="Disordered" evidence="1">
    <location>
        <begin position="1"/>
        <end position="23"/>
    </location>
</feature>
<evidence type="ECO:0000256" key="1">
    <source>
        <dbReference type="SAM" id="MobiDB-lite"/>
    </source>
</evidence>
<name>A0AAV4WBE4_CAEEX</name>
<evidence type="ECO:0000313" key="2">
    <source>
        <dbReference type="EMBL" id="GIY80062.1"/>
    </source>
</evidence>
<keyword evidence="3" id="KW-1185">Reference proteome</keyword>
<dbReference type="Proteomes" id="UP001054945">
    <property type="component" value="Unassembled WGS sequence"/>
</dbReference>
<protein>
    <submittedName>
        <fullName evidence="2">Uncharacterized protein</fullName>
    </submittedName>
</protein>
<sequence length="105" mass="11910">MPETLGSSYYARGAPKSRNSEGRVLMGRSLRSLLGRSVPLGFADSPFEMDDTGARIVYRRREYEFLVNAATDIKDENTNFVNAMARKRGEYEFPRNAATDTKKEH</sequence>
<gene>
    <name evidence="2" type="ORF">CEXT_141311</name>
</gene>
<organism evidence="2 3">
    <name type="scientific">Caerostris extrusa</name>
    <name type="common">Bark spider</name>
    <name type="synonym">Caerostris bankana</name>
    <dbReference type="NCBI Taxonomy" id="172846"/>
    <lineage>
        <taxon>Eukaryota</taxon>
        <taxon>Metazoa</taxon>
        <taxon>Ecdysozoa</taxon>
        <taxon>Arthropoda</taxon>
        <taxon>Chelicerata</taxon>
        <taxon>Arachnida</taxon>
        <taxon>Araneae</taxon>
        <taxon>Araneomorphae</taxon>
        <taxon>Entelegynae</taxon>
        <taxon>Araneoidea</taxon>
        <taxon>Araneidae</taxon>
        <taxon>Caerostris</taxon>
    </lineage>
</organism>
<dbReference type="EMBL" id="BPLR01015959">
    <property type="protein sequence ID" value="GIY80062.1"/>
    <property type="molecule type" value="Genomic_DNA"/>
</dbReference>